<dbReference type="EMBL" id="FXUA01000002">
    <property type="protein sequence ID" value="SMP14337.1"/>
    <property type="molecule type" value="Genomic_DNA"/>
</dbReference>
<organism evidence="1 2">
    <name type="scientific">Algoriphagus winogradskyi</name>
    <dbReference type="NCBI Taxonomy" id="237017"/>
    <lineage>
        <taxon>Bacteria</taxon>
        <taxon>Pseudomonadati</taxon>
        <taxon>Bacteroidota</taxon>
        <taxon>Cytophagia</taxon>
        <taxon>Cytophagales</taxon>
        <taxon>Cyclobacteriaceae</taxon>
        <taxon>Algoriphagus</taxon>
    </lineage>
</organism>
<dbReference type="Pfam" id="PF13970">
    <property type="entry name" value="DUF4221"/>
    <property type="match status" value="1"/>
</dbReference>
<comment type="caution">
    <text evidence="1">The sequence shown here is derived from an EMBL/GenBank/DDBJ whole genome shotgun (WGS) entry which is preliminary data.</text>
</comment>
<sequence>MSMSKTSSASRFSLLIFRGMKKLLTISILALLSACGEKPKSEEVSVVEEPKNILENMTYSVDTVMVDTGDEILDFSFGFNTSPTPDRRFFYFYKNLKMQKIDLDHLNLIDSFSLEKDGPNSPGHTFSFYALSDGGFFFPTLHRPSIISDQGLKIKTWNLDQDKLVEGFPVEPFSLGNRVILDSKRLNLYSLPMNFEIRDHYFAVIDSLENRKKMEELTEFKWANKYLVRSDSEQKGEFLHLQQFDELVLISCTVGNGTYIYNPSLDSLFYREFPHELVPLEKTGEVKNKVGSRAEFEEEIRKLNQKISYWSFIWDEKSQRYFRFASRAIGFDQEGWAKDYEIFFMAYSKDLELIGETRLEGLSKTPNGFFKDGKLYSQVNVEDELGFAVFTFDF</sequence>
<evidence type="ECO:0000313" key="1">
    <source>
        <dbReference type="EMBL" id="SMP14337.1"/>
    </source>
</evidence>
<proteinExistence type="predicted"/>
<name>A0ABY1NP27_9BACT</name>
<evidence type="ECO:0008006" key="3">
    <source>
        <dbReference type="Google" id="ProtNLM"/>
    </source>
</evidence>
<protein>
    <recommendedName>
        <fullName evidence="3">DUF4221 domain-containing protein</fullName>
    </recommendedName>
</protein>
<accession>A0ABY1NP27</accession>
<reference evidence="1 2" key="1">
    <citation type="submission" date="2017-05" db="EMBL/GenBank/DDBJ databases">
        <authorList>
            <person name="Varghese N."/>
            <person name="Submissions S."/>
        </authorList>
    </citation>
    <scope>NUCLEOTIDE SEQUENCE [LARGE SCALE GENOMIC DNA]</scope>
    <source>
        <strain evidence="1 2">DSM 15360</strain>
    </source>
</reference>
<keyword evidence="2" id="KW-1185">Reference proteome</keyword>
<dbReference type="Proteomes" id="UP001157915">
    <property type="component" value="Unassembled WGS sequence"/>
</dbReference>
<dbReference type="PROSITE" id="PS51257">
    <property type="entry name" value="PROKAR_LIPOPROTEIN"/>
    <property type="match status" value="1"/>
</dbReference>
<evidence type="ECO:0000313" key="2">
    <source>
        <dbReference type="Proteomes" id="UP001157915"/>
    </source>
</evidence>
<gene>
    <name evidence="1" type="ORF">SAMN06265367_102341</name>
</gene>
<dbReference type="InterPro" id="IPR025316">
    <property type="entry name" value="DUF4221"/>
</dbReference>